<gene>
    <name evidence="3" type="primary">LOC112684097</name>
</gene>
<feature type="non-terminal residue" evidence="3">
    <location>
        <position position="394"/>
    </location>
</feature>
<dbReference type="Pfam" id="PF21056">
    <property type="entry name" value="ZSWIM1-3_RNaseH-like"/>
    <property type="match status" value="1"/>
</dbReference>
<sequence>FNYWKKDIEEKELCQYVKSTSSKTNEDKKYTYYYCHRSFAPRITNKGYKSSKSGGSVKTGHVCSSNIKVHIDHQNIKVSFCSTHLWHTHDIGKQRLFVEDRSMSAGKLALGVPVNRILDDVRSSDIEGGIKRIHLLEKQDIHNIKRSYNIAYTTKKHENDAISVNIWVNEMMAKGDKSPILYYKQQGESGNYDLCFSKDDFCLIIMTQFQSELFLKFGNDKICIDGTHGLNGYNFQLYSLVVVDEYGNGFPVAFCFSNKSDTALFKHYFQCIKNAIGNITAAVFMSDDEPAFYNAWSEIMGLANKQILYENNFYIGLQTVLNHLLNDKDTEDYGKYFKSMYSNKIEKWAYFNRKYIGINTNMYLEALHKNIKHCYLDGKQCKRSDVSINALMAL</sequence>
<accession>A0A8B8FLI6</accession>
<dbReference type="Proteomes" id="UP000694846">
    <property type="component" value="Unplaced"/>
</dbReference>
<proteinExistence type="predicted"/>
<protein>
    <submittedName>
        <fullName evidence="3">Uncharacterized protein LOC112684097</fullName>
    </submittedName>
</protein>
<dbReference type="PANTHER" id="PTHR33936:SF24">
    <property type="entry name" value="C2H2-TYPE DOMAIN-CONTAINING PROTEIN"/>
    <property type="match status" value="1"/>
</dbReference>
<dbReference type="InterPro" id="IPR052797">
    <property type="entry name" value="RegFact_GeneExpr_CellDeath"/>
</dbReference>
<dbReference type="InterPro" id="IPR048324">
    <property type="entry name" value="ZSWIM1-3_RNaseH-like"/>
</dbReference>
<evidence type="ECO:0000313" key="3">
    <source>
        <dbReference type="RefSeq" id="XP_025411200.1"/>
    </source>
</evidence>
<evidence type="ECO:0000259" key="1">
    <source>
        <dbReference type="Pfam" id="PF21056"/>
    </source>
</evidence>
<dbReference type="PANTHER" id="PTHR33936">
    <property type="entry name" value="PROTEIN CBG17840"/>
    <property type="match status" value="1"/>
</dbReference>
<name>A0A8B8FLI6_9HEMI</name>
<dbReference type="OrthoDB" id="10031901at2759"/>
<dbReference type="RefSeq" id="XP_025411200.1">
    <property type="nucleotide sequence ID" value="XM_025555415.1"/>
</dbReference>
<feature type="non-terminal residue" evidence="3">
    <location>
        <position position="1"/>
    </location>
</feature>
<keyword evidence="2" id="KW-1185">Reference proteome</keyword>
<dbReference type="GeneID" id="112684097"/>
<feature type="domain" description="ZSWIM1/3 RNaseH-like" evidence="1">
    <location>
        <begin position="202"/>
        <end position="286"/>
    </location>
</feature>
<dbReference type="AlphaFoldDB" id="A0A8B8FLI6"/>
<organism evidence="2 3">
    <name type="scientific">Sipha flava</name>
    <name type="common">yellow sugarcane aphid</name>
    <dbReference type="NCBI Taxonomy" id="143950"/>
    <lineage>
        <taxon>Eukaryota</taxon>
        <taxon>Metazoa</taxon>
        <taxon>Ecdysozoa</taxon>
        <taxon>Arthropoda</taxon>
        <taxon>Hexapoda</taxon>
        <taxon>Insecta</taxon>
        <taxon>Pterygota</taxon>
        <taxon>Neoptera</taxon>
        <taxon>Paraneoptera</taxon>
        <taxon>Hemiptera</taxon>
        <taxon>Sternorrhyncha</taxon>
        <taxon>Aphidomorpha</taxon>
        <taxon>Aphidoidea</taxon>
        <taxon>Aphididae</taxon>
        <taxon>Sipha</taxon>
    </lineage>
</organism>
<reference evidence="3" key="1">
    <citation type="submission" date="2025-08" db="UniProtKB">
        <authorList>
            <consortium name="RefSeq"/>
        </authorList>
    </citation>
    <scope>IDENTIFICATION</scope>
    <source>
        <tissue evidence="3">Whole body</tissue>
    </source>
</reference>
<evidence type="ECO:0000313" key="2">
    <source>
        <dbReference type="Proteomes" id="UP000694846"/>
    </source>
</evidence>